<evidence type="ECO:0000256" key="1">
    <source>
        <dbReference type="ARBA" id="ARBA00006817"/>
    </source>
</evidence>
<dbReference type="Proteomes" id="UP000533017">
    <property type="component" value="Unassembled WGS sequence"/>
</dbReference>
<dbReference type="Proteomes" id="UP000199052">
    <property type="component" value="Unassembled WGS sequence"/>
</dbReference>
<dbReference type="Gene3D" id="3.30.530.20">
    <property type="match status" value="1"/>
</dbReference>
<organism evidence="4 5">
    <name type="scientific">Actinopolymorpha cephalotaxi</name>
    <dbReference type="NCBI Taxonomy" id="504797"/>
    <lineage>
        <taxon>Bacteria</taxon>
        <taxon>Bacillati</taxon>
        <taxon>Actinomycetota</taxon>
        <taxon>Actinomycetes</taxon>
        <taxon>Propionibacteriales</taxon>
        <taxon>Actinopolymorphaceae</taxon>
        <taxon>Actinopolymorpha</taxon>
    </lineage>
</organism>
<evidence type="ECO:0000313" key="6">
    <source>
        <dbReference type="Proteomes" id="UP000533017"/>
    </source>
</evidence>
<dbReference type="OrthoDB" id="8117292at2"/>
<keyword evidence="6" id="KW-1185">Reference proteome</keyword>
<dbReference type="EMBL" id="JACBZA010000001">
    <property type="protein sequence ID" value="NYH84879.1"/>
    <property type="molecule type" value="Genomic_DNA"/>
</dbReference>
<accession>A0A1I2LHB0</accession>
<dbReference type="RefSeq" id="WP_092881130.1">
    <property type="nucleotide sequence ID" value="NZ_FOOI01000002.1"/>
</dbReference>
<reference evidence="4 5" key="1">
    <citation type="submission" date="2016-10" db="EMBL/GenBank/DDBJ databases">
        <authorList>
            <person name="de Groot N.N."/>
        </authorList>
    </citation>
    <scope>NUCLEOTIDE SEQUENCE [LARGE SCALE GENOMIC DNA]</scope>
    <source>
        <strain evidence="4 5">CPCC 202808</strain>
    </source>
</reference>
<gene>
    <name evidence="3" type="ORF">FHR37_003730</name>
    <name evidence="4" type="ORF">SAMN05421678_102148</name>
</gene>
<evidence type="ECO:0000313" key="5">
    <source>
        <dbReference type="Proteomes" id="UP000199052"/>
    </source>
</evidence>
<dbReference type="EMBL" id="FOOI01000002">
    <property type="protein sequence ID" value="SFF78675.1"/>
    <property type="molecule type" value="Genomic_DNA"/>
</dbReference>
<reference evidence="3 6" key="2">
    <citation type="submission" date="2020-07" db="EMBL/GenBank/DDBJ databases">
        <title>Sequencing the genomes of 1000 actinobacteria strains.</title>
        <authorList>
            <person name="Klenk H.-P."/>
        </authorList>
    </citation>
    <scope>NUCLEOTIDE SEQUENCE [LARGE SCALE GENOMIC DNA]</scope>
    <source>
        <strain evidence="3 6">DSM 45117</strain>
    </source>
</reference>
<dbReference type="AlphaFoldDB" id="A0A1I2LHB0"/>
<dbReference type="Pfam" id="PF08327">
    <property type="entry name" value="AHSA1"/>
    <property type="match status" value="1"/>
</dbReference>
<dbReference type="InterPro" id="IPR013538">
    <property type="entry name" value="ASHA1/2-like_C"/>
</dbReference>
<name>A0A1I2LHB0_9ACTN</name>
<comment type="similarity">
    <text evidence="1">Belongs to the AHA1 family.</text>
</comment>
<dbReference type="InterPro" id="IPR023393">
    <property type="entry name" value="START-like_dom_sf"/>
</dbReference>
<dbReference type="SUPFAM" id="SSF55961">
    <property type="entry name" value="Bet v1-like"/>
    <property type="match status" value="1"/>
</dbReference>
<evidence type="ECO:0000313" key="3">
    <source>
        <dbReference type="EMBL" id="NYH84879.1"/>
    </source>
</evidence>
<protein>
    <submittedName>
        <fullName evidence="4">Uncharacterized conserved protein YndB, AHSA1/START domain</fullName>
    </submittedName>
    <submittedName>
        <fullName evidence="3">Uncharacterized protein YndB with AHSA1/START domain</fullName>
    </submittedName>
</protein>
<proteinExistence type="inferred from homology"/>
<evidence type="ECO:0000313" key="4">
    <source>
        <dbReference type="EMBL" id="SFF78675.1"/>
    </source>
</evidence>
<evidence type="ECO:0000259" key="2">
    <source>
        <dbReference type="Pfam" id="PF08327"/>
    </source>
</evidence>
<feature type="domain" description="Activator of Hsp90 ATPase homologue 1/2-like C-terminal" evidence="2">
    <location>
        <begin position="33"/>
        <end position="139"/>
    </location>
</feature>
<dbReference type="CDD" id="cd08899">
    <property type="entry name" value="SRPBCC_CalC_Aha1-like_6"/>
    <property type="match status" value="1"/>
</dbReference>
<sequence length="176" mass="20088">MNRSAFRPSPPAPVEANREDDRWTVVLVRELRHSPERVWAALTEPDQLREWAPFIPDRDLGRPGEATLTMVDGATSEDLVSTVRRSEPPRLLEYTWGFDLLRWELTAQGTGTLLTLRHTVDDQEMLARVAAGWHLCLDVAEHLLDGDPVGPIRGMEAVEFGWNDLHDAYVRKLKKR</sequence>